<evidence type="ECO:0000259" key="1">
    <source>
        <dbReference type="Pfam" id="PF06742"/>
    </source>
</evidence>
<comment type="caution">
    <text evidence="3">The sequence shown here is derived from an EMBL/GenBank/DDBJ whole genome shotgun (WGS) entry which is preliminary data.</text>
</comment>
<dbReference type="Gene3D" id="2.60.40.1610">
    <property type="entry name" value="Domain of unknown function DUF1254"/>
    <property type="match status" value="1"/>
</dbReference>
<evidence type="ECO:0000259" key="2">
    <source>
        <dbReference type="Pfam" id="PF06863"/>
    </source>
</evidence>
<organism evidence="3 4">
    <name type="scientific">Methylobacter tundripaludum</name>
    <dbReference type="NCBI Taxonomy" id="173365"/>
    <lineage>
        <taxon>Bacteria</taxon>
        <taxon>Pseudomonadati</taxon>
        <taxon>Pseudomonadota</taxon>
        <taxon>Gammaproteobacteria</taxon>
        <taxon>Methylococcales</taxon>
        <taxon>Methylococcaceae</taxon>
        <taxon>Methylobacter</taxon>
    </lineage>
</organism>
<evidence type="ECO:0000313" key="3">
    <source>
        <dbReference type="EMBL" id="PPK67683.1"/>
    </source>
</evidence>
<evidence type="ECO:0008006" key="5">
    <source>
        <dbReference type="Google" id="ProtNLM"/>
    </source>
</evidence>
<dbReference type="InterPro" id="IPR010679">
    <property type="entry name" value="DUF1254"/>
</dbReference>
<feature type="domain" description="DUF1254" evidence="2">
    <location>
        <begin position="78"/>
        <end position="212"/>
    </location>
</feature>
<evidence type="ECO:0000313" key="4">
    <source>
        <dbReference type="Proteomes" id="UP000238071"/>
    </source>
</evidence>
<dbReference type="InterPro" id="IPR010621">
    <property type="entry name" value="DUF1214"/>
</dbReference>
<keyword evidence="4" id="KW-1185">Reference proteome</keyword>
<dbReference type="Pfam" id="PF06742">
    <property type="entry name" value="DUF1214"/>
    <property type="match status" value="1"/>
</dbReference>
<dbReference type="Pfam" id="PF06863">
    <property type="entry name" value="DUF1254"/>
    <property type="match status" value="1"/>
</dbReference>
<dbReference type="RefSeq" id="WP_181049916.1">
    <property type="nucleotide sequence ID" value="NZ_PTIY01000013.1"/>
</dbReference>
<dbReference type="PANTHER" id="PTHR36509">
    <property type="entry name" value="BLL3101 PROTEIN"/>
    <property type="match status" value="1"/>
</dbReference>
<dbReference type="EMBL" id="PTIY01000013">
    <property type="protein sequence ID" value="PPK67683.1"/>
    <property type="molecule type" value="Genomic_DNA"/>
</dbReference>
<dbReference type="Proteomes" id="UP000238071">
    <property type="component" value="Unassembled WGS sequence"/>
</dbReference>
<protein>
    <recommendedName>
        <fullName evidence="5">DUF1254 domain-containing protein</fullName>
    </recommendedName>
</protein>
<feature type="domain" description="DUF1214" evidence="1">
    <location>
        <begin position="351"/>
        <end position="468"/>
    </location>
</feature>
<dbReference type="InterPro" id="IPR037049">
    <property type="entry name" value="DUF1214_C_sf"/>
</dbReference>
<dbReference type="SUPFAM" id="SSF160935">
    <property type="entry name" value="VPA0735-like"/>
    <property type="match status" value="1"/>
</dbReference>
<proteinExistence type="predicted"/>
<name>A0A2S6GR81_9GAMM</name>
<gene>
    <name evidence="3" type="ORF">B0F88_11322</name>
</gene>
<dbReference type="AlphaFoldDB" id="A0A2S6GR81"/>
<dbReference type="PANTHER" id="PTHR36509:SF2">
    <property type="entry name" value="BLL3101 PROTEIN"/>
    <property type="match status" value="1"/>
</dbReference>
<sequence length="489" mass="53928">MTDYSRTEDESNFCLDLPQRTLPQSSDWEEEYAYSLGIQAYIYGFPWIYNTQLRWLWASLGGKKLSEEKGLPDLYAPINSFHHVSKLASPASQTGGCPNCDTLYSTAWLDVAQDPIVISVPMVTDRFYCIEMVCMDADNFAYVGTRSTGVQAGNFLIAGPGWNGQAPEGVFDVLPRSRTAGILLMGRTGVNNTTQEDLDKACAIQEQYLLTPLSDWPNLPSPQPTKVMAPYGVDYNNTAGAWKTMNKAMTENPPGLPPGINQEQMLKLFATIGIGPNQSLDDQSNATRAGLQRAAKDGLSMLQKMTKGRGKTVNGWTYPPTDIGRAGQHSDFITRAALQSLAGICANDPAEAVYINVFTDNENITLTGQSSYTLTFKAGEFPPFDATKHGFWSVTMYNSTYNLIPGSSSYSINSYYPEYQGRDSLGGMTILIQSEQPEELPEGSYWLQSPSGTDDDTFFLFLRVYVPEPSISVTQSWTPPKIVRNDTAQ</sequence>
<dbReference type="InterPro" id="IPR037050">
    <property type="entry name" value="DUF1254_sf"/>
</dbReference>
<reference evidence="3 4" key="1">
    <citation type="submission" date="2018-02" db="EMBL/GenBank/DDBJ databases">
        <title>Subsurface microbial communities from deep shales in Ohio and West Virginia, USA.</title>
        <authorList>
            <person name="Wrighton K."/>
        </authorList>
    </citation>
    <scope>NUCLEOTIDE SEQUENCE [LARGE SCALE GENOMIC DNA]</scope>
    <source>
        <strain evidence="3 4">OWC-G53F</strain>
    </source>
</reference>
<dbReference type="Gene3D" id="2.60.120.600">
    <property type="entry name" value="Domain of unknown function DUF1214, C-terminal domain"/>
    <property type="match status" value="1"/>
</dbReference>
<accession>A0A2S6GR81</accession>